<comment type="caution">
    <text evidence="1">The sequence shown here is derived from an EMBL/GenBank/DDBJ whole genome shotgun (WGS) entry which is preliminary data.</text>
</comment>
<accession>A1ZBZ2</accession>
<evidence type="ECO:0000313" key="1">
    <source>
        <dbReference type="EMBL" id="EAY31794.1"/>
    </source>
</evidence>
<keyword evidence="2" id="KW-1185">Reference proteome</keyword>
<dbReference type="EMBL" id="AAWS01000001">
    <property type="protein sequence ID" value="EAY31794.1"/>
    <property type="molecule type" value="Genomic_DNA"/>
</dbReference>
<proteinExistence type="predicted"/>
<sequence>MFNLLAIYLFFLSKHWLKVLHLHTDITSQYIGLPVAKQTT</sequence>
<reference evidence="1 2" key="1">
    <citation type="submission" date="2007-01" db="EMBL/GenBank/DDBJ databases">
        <authorList>
            <person name="Haygood M."/>
            <person name="Podell S."/>
            <person name="Anderson C."/>
            <person name="Hopkinson B."/>
            <person name="Roe K."/>
            <person name="Barbeau K."/>
            <person name="Gaasterland T."/>
            <person name="Ferriera S."/>
            <person name="Johnson J."/>
            <person name="Kravitz S."/>
            <person name="Beeson K."/>
            <person name="Sutton G."/>
            <person name="Rogers Y.-H."/>
            <person name="Friedman R."/>
            <person name="Frazier M."/>
            <person name="Venter J.C."/>
        </authorList>
    </citation>
    <scope>NUCLEOTIDE SEQUENCE [LARGE SCALE GENOMIC DNA]</scope>
    <source>
        <strain evidence="1 2">ATCC 23134</strain>
    </source>
</reference>
<dbReference type="AlphaFoldDB" id="A1ZBZ2"/>
<organism evidence="1 2">
    <name type="scientific">Microscilla marina ATCC 23134</name>
    <dbReference type="NCBI Taxonomy" id="313606"/>
    <lineage>
        <taxon>Bacteria</taxon>
        <taxon>Pseudomonadati</taxon>
        <taxon>Bacteroidota</taxon>
        <taxon>Cytophagia</taxon>
        <taxon>Cytophagales</taxon>
        <taxon>Microscillaceae</taxon>
        <taxon>Microscilla</taxon>
    </lineage>
</organism>
<dbReference type="Proteomes" id="UP000004095">
    <property type="component" value="Unassembled WGS sequence"/>
</dbReference>
<gene>
    <name evidence="1" type="ORF">M23134_01823</name>
</gene>
<evidence type="ECO:0000313" key="2">
    <source>
        <dbReference type="Proteomes" id="UP000004095"/>
    </source>
</evidence>
<name>A1ZBZ2_MICM2</name>
<protein>
    <submittedName>
        <fullName evidence="1">Uncharacterized protein</fullName>
    </submittedName>
</protein>